<comment type="caution">
    <text evidence="4">The sequence shown here is derived from an EMBL/GenBank/DDBJ whole genome shotgun (WGS) entry which is preliminary data.</text>
</comment>
<evidence type="ECO:0000313" key="5">
    <source>
        <dbReference type="Proteomes" id="UP001153069"/>
    </source>
</evidence>
<dbReference type="AlphaFoldDB" id="A0A9N8EY70"/>
<reference evidence="4" key="1">
    <citation type="submission" date="2020-06" db="EMBL/GenBank/DDBJ databases">
        <authorList>
            <consortium name="Plant Systems Biology data submission"/>
        </authorList>
    </citation>
    <scope>NUCLEOTIDE SEQUENCE</scope>
    <source>
        <strain evidence="4">D6</strain>
    </source>
</reference>
<dbReference type="GO" id="GO:0008146">
    <property type="term" value="F:sulfotransferase activity"/>
    <property type="evidence" value="ECO:0007669"/>
    <property type="project" value="InterPro"/>
</dbReference>
<keyword evidence="2" id="KW-0808">Transferase</keyword>
<dbReference type="PANTHER" id="PTHR11783">
    <property type="entry name" value="SULFOTRANSFERASE SULT"/>
    <property type="match status" value="1"/>
</dbReference>
<dbReference type="SUPFAM" id="SSF52540">
    <property type="entry name" value="P-loop containing nucleoside triphosphate hydrolases"/>
    <property type="match status" value="1"/>
</dbReference>
<dbReference type="Proteomes" id="UP001153069">
    <property type="component" value="Unassembled WGS sequence"/>
</dbReference>
<accession>A0A9N8EY70</accession>
<feature type="domain" description="Sulfotransferase" evidence="3">
    <location>
        <begin position="102"/>
        <end position="375"/>
    </location>
</feature>
<dbReference type="InterPro" id="IPR000863">
    <property type="entry name" value="Sulfotransferase_dom"/>
</dbReference>
<sequence length="399" mass="45594">MLKIHPSSIRADLVLICNKGTDNKEESPKAGSKPKVSLVQLASAIVLLTAVSIGVIGKTKPGVFLRIPQVGFIFWAITGNPVPPYFDEGCLYESNFKQQVQDGDVIVSSGAKAGTLWLQNIVFLLRSGGWDDFDSLTDTGGSCEFLMYPEHTMEQRLQEVQEKRRRMQERGIQHMQHFTHQFPAPHLYGLDPAKNPNIKYLAIVRHGKEVVRSIHPFINGHTEEFRTMWGGFPPKFKAPQDTLKFFIQDVPDLYFGHLLAWWKVKDLSNVLLIHFADLRHNPRQVIQDIAQFLNVQVDDDLMQVVLDKTSHEYMSSAHNQRTFKYEAIFGYPHEKRRPFVQEGVHISKEQGGRLDRGGEFFTKEMSQQWEAAMQQYFGHDPVLMKFANEGSVALNKKED</sequence>
<evidence type="ECO:0000256" key="2">
    <source>
        <dbReference type="ARBA" id="ARBA00022679"/>
    </source>
</evidence>
<dbReference type="OrthoDB" id="205623at2759"/>
<name>A0A9N8EY70_9STRA</name>
<evidence type="ECO:0000256" key="1">
    <source>
        <dbReference type="ARBA" id="ARBA00005771"/>
    </source>
</evidence>
<dbReference type="InterPro" id="IPR027417">
    <property type="entry name" value="P-loop_NTPase"/>
</dbReference>
<gene>
    <name evidence="4" type="ORF">SEMRO_2441_G327740.1</name>
</gene>
<dbReference type="Gene3D" id="3.40.50.300">
    <property type="entry name" value="P-loop containing nucleotide triphosphate hydrolases"/>
    <property type="match status" value="1"/>
</dbReference>
<dbReference type="EMBL" id="CAICTM010002439">
    <property type="protein sequence ID" value="CAB9529247.1"/>
    <property type="molecule type" value="Genomic_DNA"/>
</dbReference>
<proteinExistence type="inferred from homology"/>
<comment type="similarity">
    <text evidence="1">Belongs to the sulfotransferase 1 family.</text>
</comment>
<keyword evidence="5" id="KW-1185">Reference proteome</keyword>
<organism evidence="4 5">
    <name type="scientific">Seminavis robusta</name>
    <dbReference type="NCBI Taxonomy" id="568900"/>
    <lineage>
        <taxon>Eukaryota</taxon>
        <taxon>Sar</taxon>
        <taxon>Stramenopiles</taxon>
        <taxon>Ochrophyta</taxon>
        <taxon>Bacillariophyta</taxon>
        <taxon>Bacillariophyceae</taxon>
        <taxon>Bacillariophycidae</taxon>
        <taxon>Naviculales</taxon>
        <taxon>Naviculaceae</taxon>
        <taxon>Seminavis</taxon>
    </lineage>
</organism>
<evidence type="ECO:0000259" key="3">
    <source>
        <dbReference type="Pfam" id="PF00685"/>
    </source>
</evidence>
<evidence type="ECO:0000313" key="4">
    <source>
        <dbReference type="EMBL" id="CAB9529247.1"/>
    </source>
</evidence>
<dbReference type="Pfam" id="PF00685">
    <property type="entry name" value="Sulfotransfer_1"/>
    <property type="match status" value="1"/>
</dbReference>
<protein>
    <submittedName>
        <fullName evidence="4">Sulfotransferase family cytosolic 1B member 1</fullName>
    </submittedName>
</protein>